<dbReference type="GO" id="GO:0042773">
    <property type="term" value="P:ATP synthesis coupled electron transport"/>
    <property type="evidence" value="ECO:0007669"/>
    <property type="project" value="InterPro"/>
</dbReference>
<keyword evidence="9" id="KW-1278">Translocase</keyword>
<keyword evidence="13 17" id="KW-0830">Ubiquinone</keyword>
<feature type="domain" description="NADH-Ubiquinone oxidoreductase (complex I) chain 5 N-terminal" evidence="19">
    <location>
        <begin position="41"/>
        <end position="88"/>
    </location>
</feature>
<feature type="transmembrane region" description="Helical" evidence="17">
    <location>
        <begin position="422"/>
        <end position="445"/>
    </location>
</feature>
<keyword evidence="12 17" id="KW-0520">NAD</keyword>
<feature type="transmembrane region" description="Helical" evidence="17">
    <location>
        <begin position="376"/>
        <end position="401"/>
    </location>
</feature>
<keyword evidence="15 17" id="KW-0472">Membrane</keyword>
<evidence type="ECO:0000256" key="4">
    <source>
        <dbReference type="ARBA" id="ARBA00021096"/>
    </source>
</evidence>
<evidence type="ECO:0000256" key="2">
    <source>
        <dbReference type="ARBA" id="ARBA00004448"/>
    </source>
</evidence>
<evidence type="ECO:0000256" key="6">
    <source>
        <dbReference type="ARBA" id="ARBA00022660"/>
    </source>
</evidence>
<name>A0A7T0ND26_9ORTH</name>
<feature type="transmembrane region" description="Helical" evidence="17">
    <location>
        <begin position="303"/>
        <end position="323"/>
    </location>
</feature>
<comment type="catalytic activity">
    <reaction evidence="16 17">
        <text>a ubiquinone + NADH + 5 H(+)(in) = a ubiquinol + NAD(+) + 4 H(+)(out)</text>
        <dbReference type="Rhea" id="RHEA:29091"/>
        <dbReference type="Rhea" id="RHEA-COMP:9565"/>
        <dbReference type="Rhea" id="RHEA-COMP:9566"/>
        <dbReference type="ChEBI" id="CHEBI:15378"/>
        <dbReference type="ChEBI" id="CHEBI:16389"/>
        <dbReference type="ChEBI" id="CHEBI:17976"/>
        <dbReference type="ChEBI" id="CHEBI:57540"/>
        <dbReference type="ChEBI" id="CHEBI:57945"/>
        <dbReference type="EC" id="7.1.1.2"/>
    </reaction>
</comment>
<feature type="transmembrane region" description="Helical" evidence="17">
    <location>
        <begin position="214"/>
        <end position="232"/>
    </location>
</feature>
<dbReference type="GO" id="GO:0003954">
    <property type="term" value="F:NADH dehydrogenase activity"/>
    <property type="evidence" value="ECO:0007669"/>
    <property type="project" value="TreeGrafter"/>
</dbReference>
<feature type="transmembrane region" description="Helical" evidence="17">
    <location>
        <begin position="335"/>
        <end position="356"/>
    </location>
</feature>
<evidence type="ECO:0000259" key="18">
    <source>
        <dbReference type="Pfam" id="PF00361"/>
    </source>
</evidence>
<dbReference type="InterPro" id="IPR001516">
    <property type="entry name" value="Proton_antipo_N"/>
</dbReference>
<evidence type="ECO:0000256" key="12">
    <source>
        <dbReference type="ARBA" id="ARBA00023027"/>
    </source>
</evidence>
<evidence type="ECO:0000259" key="20">
    <source>
        <dbReference type="Pfam" id="PF06455"/>
    </source>
</evidence>
<keyword evidence="10" id="KW-0249">Electron transport</keyword>
<dbReference type="EMBL" id="MT162549">
    <property type="protein sequence ID" value="QPK42135.1"/>
    <property type="molecule type" value="Genomic_DNA"/>
</dbReference>
<evidence type="ECO:0000256" key="16">
    <source>
        <dbReference type="ARBA" id="ARBA00049551"/>
    </source>
</evidence>
<reference evidence="21" key="1">
    <citation type="submission" date="2020-03" db="EMBL/GenBank/DDBJ databases">
        <title>The mitochondrial genomes of eight Scelimeninae species (Orthoptera: Tetrigoidea): deep insights into structural characteristics and phylogenetic implications.</title>
        <authorList>
            <person name="Li R."/>
            <person name="Li X.-D."/>
        </authorList>
    </citation>
    <scope>NUCLEOTIDE SEQUENCE</scope>
</reference>
<evidence type="ECO:0000256" key="10">
    <source>
        <dbReference type="ARBA" id="ARBA00022982"/>
    </source>
</evidence>
<gene>
    <name evidence="21" type="primary">ND5</name>
</gene>
<dbReference type="InterPro" id="IPR001750">
    <property type="entry name" value="ND/Mrp_TM"/>
</dbReference>
<dbReference type="Pfam" id="PF00662">
    <property type="entry name" value="Proton_antipo_N"/>
    <property type="match status" value="1"/>
</dbReference>
<feature type="transmembrane region" description="Helical" evidence="17">
    <location>
        <begin position="526"/>
        <end position="544"/>
    </location>
</feature>
<dbReference type="InterPro" id="IPR003945">
    <property type="entry name" value="NU5C-like"/>
</dbReference>
<dbReference type="EC" id="7.1.1.2" evidence="3 17"/>
<proteinExistence type="inferred from homology"/>
<accession>A0A7T0ND26</accession>
<evidence type="ECO:0000256" key="7">
    <source>
        <dbReference type="ARBA" id="ARBA00022692"/>
    </source>
</evidence>
<feature type="transmembrane region" description="Helical" evidence="17">
    <location>
        <begin position="556"/>
        <end position="574"/>
    </location>
</feature>
<keyword evidence="11 17" id="KW-1133">Transmembrane helix</keyword>
<comment type="function">
    <text evidence="17">Core subunit of the mitochondrial membrane respiratory chain NADH dehydrogenase (Complex I) which catalyzes electron transfer from NADH through the respiratory chain, using ubiquinone as an electron acceptor. Essential for the catalytic activity and assembly of complex I.</text>
</comment>
<feature type="transmembrane region" description="Helical" evidence="17">
    <location>
        <begin position="457"/>
        <end position="480"/>
    </location>
</feature>
<organism evidence="21">
    <name type="scientific">Paragavialidium sichuanense</name>
    <dbReference type="NCBI Taxonomy" id="2793213"/>
    <lineage>
        <taxon>Eukaryota</taxon>
        <taxon>Metazoa</taxon>
        <taxon>Ecdysozoa</taxon>
        <taxon>Arthropoda</taxon>
        <taxon>Hexapoda</taxon>
        <taxon>Insecta</taxon>
        <taxon>Pterygota</taxon>
        <taxon>Neoptera</taxon>
        <taxon>Polyneoptera</taxon>
        <taxon>Orthoptera</taxon>
        <taxon>Caelifera</taxon>
        <taxon>Acrididea</taxon>
        <taxon>Tetrigoidea</taxon>
        <taxon>Tetrigidae</taxon>
        <taxon>Scelimeninae</taxon>
        <taxon>Paragavialidium</taxon>
    </lineage>
</organism>
<dbReference type="AlphaFoldDB" id="A0A7T0ND26"/>
<feature type="domain" description="NADH dehydrogenase subunit 5 C-terminal" evidence="20">
    <location>
        <begin position="392"/>
        <end position="571"/>
    </location>
</feature>
<sequence>MINYLKVFSALFMFFSVVMFFEGLWFMMTDFSLMVEWELFSLNSSMIVMAVLLDWIALIFMGLVLFISSLVMFYSNGYMMGDMSLNRFVALVCLFVFSMILLIVSPNLISILLGWDGLGLVSYCLVIYYQNNKSANAGMLTALTNRVGDVFILLTISWLLSCGSWNYIYYYDYFVNFYGYNCICYLVLLAGMTKSAQIPFSAWLPAAMAAPTPVSALVHSSTLVTAGVYLMIRFSPMIYVGGGNYFLLFIGCLTMFMSGLVANYEFDLSKIIALSTLSQLGLMVGSLAMGYPMVSFFHLLTHALFKSLLFLCAGCYIHVLLDYQDIRYMGSLGLMMPYTSACFHISMLSLCGFPFLSGFYSKDLILELCSLGQLNYFIYVLFYVSTGLTVMYSVRLLYYSLLSPFSFNVLRDLSGLSLNMNLGMIVLLFAAIIGGSFLSWCIFPIPSCIYLPLDLSMMVVLSVVVGAYIGYLILFGGFTLNVSYGCFWFHNFYSSMWFMPLISVRSISLLSLSLGGRALFFLDYGWLEYYGAQGLYNFMLYYIRQYLYLLDYNFKTYIMLFSFFLVIFMCYVIFL</sequence>
<feature type="domain" description="NADH:quinone oxidoreductase/Mrp antiporter transmembrane" evidence="18">
    <location>
        <begin position="105"/>
        <end position="389"/>
    </location>
</feature>
<dbReference type="GO" id="GO:0005743">
    <property type="term" value="C:mitochondrial inner membrane"/>
    <property type="evidence" value="ECO:0007669"/>
    <property type="project" value="UniProtKB-SubCell"/>
</dbReference>
<feature type="transmembrane region" description="Helical" evidence="17">
    <location>
        <begin position="85"/>
        <end position="103"/>
    </location>
</feature>
<dbReference type="PANTHER" id="PTHR42829:SF2">
    <property type="entry name" value="NADH-UBIQUINONE OXIDOREDUCTASE CHAIN 5"/>
    <property type="match status" value="1"/>
</dbReference>
<dbReference type="GO" id="GO:0008137">
    <property type="term" value="F:NADH dehydrogenase (ubiquinone) activity"/>
    <property type="evidence" value="ECO:0007669"/>
    <property type="project" value="UniProtKB-EC"/>
</dbReference>
<dbReference type="GO" id="GO:0015990">
    <property type="term" value="P:electron transport coupled proton transport"/>
    <property type="evidence" value="ECO:0007669"/>
    <property type="project" value="TreeGrafter"/>
</dbReference>
<evidence type="ECO:0000256" key="1">
    <source>
        <dbReference type="ARBA" id="ARBA00003257"/>
    </source>
</evidence>
<feature type="transmembrane region" description="Helical" evidence="17">
    <location>
        <begin position="244"/>
        <end position="264"/>
    </location>
</feature>
<keyword evidence="5 17" id="KW-0813">Transport</keyword>
<feature type="transmembrane region" description="Helical" evidence="17">
    <location>
        <begin position="7"/>
        <end position="27"/>
    </location>
</feature>
<evidence type="ECO:0000256" key="11">
    <source>
        <dbReference type="ARBA" id="ARBA00022989"/>
    </source>
</evidence>
<dbReference type="PANTHER" id="PTHR42829">
    <property type="entry name" value="NADH-UBIQUINONE OXIDOREDUCTASE CHAIN 5"/>
    <property type="match status" value="1"/>
</dbReference>
<keyword evidence="6" id="KW-0679">Respiratory chain</keyword>
<evidence type="ECO:0000256" key="5">
    <source>
        <dbReference type="ARBA" id="ARBA00022448"/>
    </source>
</evidence>
<comment type="subcellular location">
    <subcellularLocation>
        <location evidence="2">Mitochondrion inner membrane</location>
        <topology evidence="2">Multi-pass membrane protein</topology>
    </subcellularLocation>
</comment>
<dbReference type="InterPro" id="IPR010934">
    <property type="entry name" value="NADH_DH_su5_C"/>
</dbReference>
<feature type="transmembrane region" description="Helical" evidence="17">
    <location>
        <begin position="150"/>
        <end position="171"/>
    </location>
</feature>
<evidence type="ECO:0000256" key="8">
    <source>
        <dbReference type="ARBA" id="ARBA00022792"/>
    </source>
</evidence>
<evidence type="ECO:0000256" key="14">
    <source>
        <dbReference type="ARBA" id="ARBA00023128"/>
    </source>
</evidence>
<evidence type="ECO:0000259" key="19">
    <source>
        <dbReference type="Pfam" id="PF00662"/>
    </source>
</evidence>
<dbReference type="Pfam" id="PF00361">
    <property type="entry name" value="Proton_antipo_M"/>
    <property type="match status" value="1"/>
</dbReference>
<evidence type="ECO:0000256" key="9">
    <source>
        <dbReference type="ARBA" id="ARBA00022967"/>
    </source>
</evidence>
<evidence type="ECO:0000256" key="3">
    <source>
        <dbReference type="ARBA" id="ARBA00012944"/>
    </source>
</evidence>
<evidence type="ECO:0000256" key="13">
    <source>
        <dbReference type="ARBA" id="ARBA00023075"/>
    </source>
</evidence>
<dbReference type="Pfam" id="PF06455">
    <property type="entry name" value="NADH5_C"/>
    <property type="match status" value="1"/>
</dbReference>
<feature type="transmembrane region" description="Helical" evidence="17">
    <location>
        <begin position="177"/>
        <end position="193"/>
    </location>
</feature>
<comment type="function">
    <text evidence="1">Core subunit of the mitochondrial membrane respiratory chain NADH dehydrogenase (Complex I) that is believed to belong to the minimal assembly required for catalysis. Complex I functions in the transfer of electrons from NADH to the respiratory chain. The immediate electron acceptor for the enzyme is believed to be ubiquinone.</text>
</comment>
<feature type="transmembrane region" description="Helical" evidence="17">
    <location>
        <begin position="492"/>
        <end position="514"/>
    </location>
</feature>
<feature type="transmembrane region" description="Helical" evidence="17">
    <location>
        <begin position="47"/>
        <end position="73"/>
    </location>
</feature>
<evidence type="ECO:0000256" key="15">
    <source>
        <dbReference type="ARBA" id="ARBA00023136"/>
    </source>
</evidence>
<comment type="similarity">
    <text evidence="17">Belongs to the complex I subunit 5 family.</text>
</comment>
<evidence type="ECO:0000313" key="21">
    <source>
        <dbReference type="EMBL" id="QPK42135.1"/>
    </source>
</evidence>
<keyword evidence="14 17" id="KW-0496">Mitochondrion</keyword>
<geneLocation type="mitochondrion" evidence="21"/>
<keyword evidence="8" id="KW-0999">Mitochondrion inner membrane</keyword>
<evidence type="ECO:0000256" key="17">
    <source>
        <dbReference type="RuleBase" id="RU003404"/>
    </source>
</evidence>
<dbReference type="PRINTS" id="PR01434">
    <property type="entry name" value="NADHDHGNASE5"/>
</dbReference>
<keyword evidence="7 17" id="KW-0812">Transmembrane</keyword>
<protein>
    <recommendedName>
        <fullName evidence="4 17">NADH-ubiquinone oxidoreductase chain 5</fullName>
        <ecNumber evidence="3 17">7.1.1.2</ecNumber>
    </recommendedName>
</protein>